<reference evidence="13 14" key="1">
    <citation type="submission" date="2024-07" db="EMBL/GenBank/DDBJ databases">
        <title>Chromosome-level genome assembly of the water stick insect Ranatra chinensis (Heteroptera: Nepidae).</title>
        <authorList>
            <person name="Liu X."/>
        </authorList>
    </citation>
    <scope>NUCLEOTIDE SEQUENCE [LARGE SCALE GENOMIC DNA]</scope>
    <source>
        <strain evidence="13">Cailab_2021Rc</strain>
        <tissue evidence="13">Muscle</tissue>
    </source>
</reference>
<comment type="caution">
    <text evidence="13">The sequence shown here is derived from an EMBL/GenBank/DDBJ whole genome shotgun (WGS) entry which is preliminary data.</text>
</comment>
<comment type="catalytic activity">
    <reaction evidence="12">
        <text>glucuronate acceptor + UDP-alpha-D-glucuronate = acceptor beta-D-glucuronoside + UDP + H(+)</text>
        <dbReference type="Rhea" id="RHEA:21032"/>
        <dbReference type="ChEBI" id="CHEBI:15378"/>
        <dbReference type="ChEBI" id="CHEBI:58052"/>
        <dbReference type="ChEBI" id="CHEBI:58223"/>
        <dbReference type="ChEBI" id="CHEBI:132367"/>
        <dbReference type="ChEBI" id="CHEBI:132368"/>
        <dbReference type="EC" id="2.4.1.17"/>
    </reaction>
</comment>
<dbReference type="PANTHER" id="PTHR48043:SF114">
    <property type="entry name" value="IP04436P-RELATED"/>
    <property type="match status" value="1"/>
</dbReference>
<evidence type="ECO:0000256" key="5">
    <source>
        <dbReference type="ARBA" id="ARBA00022692"/>
    </source>
</evidence>
<comment type="similarity">
    <text evidence="2 11">Belongs to the UDP-glycosyltransferase family.</text>
</comment>
<keyword evidence="3 11" id="KW-0328">Glycosyltransferase</keyword>
<protein>
    <recommendedName>
        <fullName evidence="12">UDP-glucuronosyltransferase</fullName>
        <ecNumber evidence="12">2.4.1.17</ecNumber>
    </recommendedName>
</protein>
<keyword evidence="14" id="KW-1185">Reference proteome</keyword>
<evidence type="ECO:0000256" key="1">
    <source>
        <dbReference type="ARBA" id="ARBA00004240"/>
    </source>
</evidence>
<name>A0ABD0YF83_9HEMI</name>
<proteinExistence type="inferred from homology"/>
<accession>A0ABD0YF83</accession>
<dbReference type="PROSITE" id="PS00375">
    <property type="entry name" value="UDPGT"/>
    <property type="match status" value="1"/>
</dbReference>
<organism evidence="13 14">
    <name type="scientific">Ranatra chinensis</name>
    <dbReference type="NCBI Taxonomy" id="642074"/>
    <lineage>
        <taxon>Eukaryota</taxon>
        <taxon>Metazoa</taxon>
        <taxon>Ecdysozoa</taxon>
        <taxon>Arthropoda</taxon>
        <taxon>Hexapoda</taxon>
        <taxon>Insecta</taxon>
        <taxon>Pterygota</taxon>
        <taxon>Neoptera</taxon>
        <taxon>Paraneoptera</taxon>
        <taxon>Hemiptera</taxon>
        <taxon>Heteroptera</taxon>
        <taxon>Panheteroptera</taxon>
        <taxon>Nepomorpha</taxon>
        <taxon>Nepidae</taxon>
        <taxon>Ranatrinae</taxon>
        <taxon>Ranatra</taxon>
    </lineage>
</organism>
<dbReference type="Gene3D" id="3.40.50.2000">
    <property type="entry name" value="Glycogen Phosphorylase B"/>
    <property type="match status" value="2"/>
</dbReference>
<dbReference type="EMBL" id="JBFDAA010000008">
    <property type="protein sequence ID" value="KAL1129759.1"/>
    <property type="molecule type" value="Genomic_DNA"/>
</dbReference>
<evidence type="ECO:0000313" key="13">
    <source>
        <dbReference type="EMBL" id="KAL1129759.1"/>
    </source>
</evidence>
<evidence type="ECO:0000256" key="11">
    <source>
        <dbReference type="RuleBase" id="RU003718"/>
    </source>
</evidence>
<dbReference type="InterPro" id="IPR050271">
    <property type="entry name" value="UDP-glycosyltransferase"/>
</dbReference>
<evidence type="ECO:0000313" key="14">
    <source>
        <dbReference type="Proteomes" id="UP001558652"/>
    </source>
</evidence>
<keyword evidence="9" id="KW-0325">Glycoprotein</keyword>
<keyword evidence="12" id="KW-0732">Signal</keyword>
<keyword evidence="7 12" id="KW-1133">Transmembrane helix</keyword>
<dbReference type="GO" id="GO:0005783">
    <property type="term" value="C:endoplasmic reticulum"/>
    <property type="evidence" value="ECO:0007669"/>
    <property type="project" value="UniProtKB-SubCell"/>
</dbReference>
<evidence type="ECO:0000256" key="9">
    <source>
        <dbReference type="ARBA" id="ARBA00023180"/>
    </source>
</evidence>
<keyword evidence="8 12" id="KW-0472">Membrane</keyword>
<dbReference type="InterPro" id="IPR035595">
    <property type="entry name" value="UDP_glycos_trans_CS"/>
</dbReference>
<keyword evidence="6" id="KW-0256">Endoplasmic reticulum</keyword>
<feature type="chain" id="PRO_5044532080" description="UDP-glucuronosyltransferase" evidence="12">
    <location>
        <begin position="17"/>
        <end position="509"/>
    </location>
</feature>
<keyword evidence="4 11" id="KW-0808">Transferase</keyword>
<evidence type="ECO:0000256" key="12">
    <source>
        <dbReference type="RuleBase" id="RU362059"/>
    </source>
</evidence>
<dbReference type="SUPFAM" id="SSF53756">
    <property type="entry name" value="UDP-Glycosyltransferase/glycogen phosphorylase"/>
    <property type="match status" value="1"/>
</dbReference>
<comment type="subcellular location">
    <subcellularLocation>
        <location evidence="10">Endomembrane system</location>
        <topology evidence="10">Single-pass type I membrane protein</topology>
    </subcellularLocation>
    <subcellularLocation>
        <location evidence="1">Endoplasmic reticulum</location>
    </subcellularLocation>
    <subcellularLocation>
        <location evidence="12">Membrane</location>
        <topology evidence="12">Single-pass membrane protein</topology>
    </subcellularLocation>
</comment>
<evidence type="ECO:0000256" key="2">
    <source>
        <dbReference type="ARBA" id="ARBA00009995"/>
    </source>
</evidence>
<dbReference type="InterPro" id="IPR002213">
    <property type="entry name" value="UDP_glucos_trans"/>
</dbReference>
<dbReference type="EC" id="2.4.1.17" evidence="12"/>
<evidence type="ECO:0000256" key="4">
    <source>
        <dbReference type="ARBA" id="ARBA00022679"/>
    </source>
</evidence>
<dbReference type="AlphaFoldDB" id="A0ABD0YF83"/>
<feature type="transmembrane region" description="Helical" evidence="12">
    <location>
        <begin position="467"/>
        <end position="486"/>
    </location>
</feature>
<dbReference type="GO" id="GO:0015020">
    <property type="term" value="F:glucuronosyltransferase activity"/>
    <property type="evidence" value="ECO:0007669"/>
    <property type="project" value="UniProtKB-EC"/>
</dbReference>
<evidence type="ECO:0000256" key="6">
    <source>
        <dbReference type="ARBA" id="ARBA00022824"/>
    </source>
</evidence>
<evidence type="ECO:0000256" key="10">
    <source>
        <dbReference type="ARBA" id="ARBA00046288"/>
    </source>
</evidence>
<keyword evidence="5 12" id="KW-0812">Transmembrane</keyword>
<sequence length="509" mass="56606">MLRAVCLLWAVCWVRCYDILALFPHASISHLEAYRPLLDRLASRGHNVTVVSFFPRRGPEVATREVSLAGLVPPAVDSLSVDAVSGLGPLRDFYVISRLGLESCEAVLGSGRLASVLAESYDLVLVELFTTDCFLSAVDGLRAPFIGISSSSIFPTTGSRLGNPENPAYVPNMFLPFDDNMPFWSRVQNTVVTGLMFLSKRYYFDREADRISKKYLGDSVRPIAEIATDTSLIFSYRHYTLNGPIPLQPTVVEVGGLHVGPAKPLPQDIETFINGAKEGVIYFSLGSSIRAESLSEDKRKIFVEAFSRISQRVLWKYEGQRHPDVPDNVIISKWFPQRDVLGYRGIRLVITHGGMLTITEAVYCGIPIIGIPFFGDQGNNMAALERTGSAIVLQYESLTSDVLLKSINRILHEKSFKDNALALSVAFKDRPSSPLSTAIYWCEYVARHKKTPFSKAAAARLDWHQGWLWDVTLVLFALVALAVIFVHEASVRIVAHLGRRIASLKWKNE</sequence>
<dbReference type="PANTHER" id="PTHR48043">
    <property type="entry name" value="EG:EG0003.4 PROTEIN-RELATED"/>
    <property type="match status" value="1"/>
</dbReference>
<evidence type="ECO:0000256" key="7">
    <source>
        <dbReference type="ARBA" id="ARBA00022989"/>
    </source>
</evidence>
<dbReference type="Proteomes" id="UP001558652">
    <property type="component" value="Unassembled WGS sequence"/>
</dbReference>
<dbReference type="GO" id="GO:0016020">
    <property type="term" value="C:membrane"/>
    <property type="evidence" value="ECO:0007669"/>
    <property type="project" value="UniProtKB-SubCell"/>
</dbReference>
<evidence type="ECO:0000256" key="3">
    <source>
        <dbReference type="ARBA" id="ARBA00022676"/>
    </source>
</evidence>
<evidence type="ECO:0000256" key="8">
    <source>
        <dbReference type="ARBA" id="ARBA00023136"/>
    </source>
</evidence>
<dbReference type="CDD" id="cd03784">
    <property type="entry name" value="GT1_Gtf-like"/>
    <property type="match status" value="1"/>
</dbReference>
<dbReference type="Pfam" id="PF00201">
    <property type="entry name" value="UDPGT"/>
    <property type="match status" value="1"/>
</dbReference>
<feature type="signal peptide" evidence="12">
    <location>
        <begin position="1"/>
        <end position="16"/>
    </location>
</feature>
<gene>
    <name evidence="13" type="ORF">AAG570_012703</name>
</gene>
<dbReference type="FunFam" id="3.40.50.2000:FF:000050">
    <property type="entry name" value="UDP-glucuronosyltransferase"/>
    <property type="match status" value="1"/>
</dbReference>